<keyword evidence="3 9" id="KW-0521">NADP</keyword>
<dbReference type="InterPro" id="IPR036291">
    <property type="entry name" value="NAD(P)-bd_dom_sf"/>
</dbReference>
<feature type="binding site" evidence="9">
    <location>
        <position position="264"/>
    </location>
    <ligand>
        <name>shikimate</name>
        <dbReference type="ChEBI" id="CHEBI:36208"/>
    </ligand>
</feature>
<comment type="subunit">
    <text evidence="9">Homodimer.</text>
</comment>
<dbReference type="GO" id="GO:0004764">
    <property type="term" value="F:shikimate 3-dehydrogenase (NADP+) activity"/>
    <property type="evidence" value="ECO:0007669"/>
    <property type="project" value="UniProtKB-UniRule"/>
</dbReference>
<reference evidence="13 19" key="3">
    <citation type="submission" date="2020-04" db="EMBL/GenBank/DDBJ databases">
        <authorList>
            <person name="Pieper L."/>
        </authorList>
    </citation>
    <scope>NUCLEOTIDE SEQUENCE [LARGE SCALE GENOMIC DNA]</scope>
    <source>
        <strain evidence="13 19">F22</strain>
    </source>
</reference>
<dbReference type="NCBIfam" id="TIGR00507">
    <property type="entry name" value="aroE"/>
    <property type="match status" value="1"/>
</dbReference>
<dbReference type="EC" id="1.1.1.25" evidence="9"/>
<feature type="binding site" evidence="9">
    <location>
        <position position="109"/>
    </location>
    <ligand>
        <name>shikimate</name>
        <dbReference type="ChEBI" id="CHEBI:36208"/>
    </ligand>
</feature>
<name>A0A173R8F7_9FIRM</name>
<evidence type="ECO:0000259" key="11">
    <source>
        <dbReference type="Pfam" id="PF18317"/>
    </source>
</evidence>
<feature type="binding site" evidence="9">
    <location>
        <begin position="133"/>
        <end position="137"/>
    </location>
    <ligand>
        <name>NADP(+)</name>
        <dbReference type="ChEBI" id="CHEBI:58349"/>
    </ligand>
</feature>
<dbReference type="InterPro" id="IPR046346">
    <property type="entry name" value="Aminoacid_DH-like_N_sf"/>
</dbReference>
<comment type="function">
    <text evidence="9">Involved in the biosynthesis of the chorismate, which leads to the biosynthesis of aromatic amino acids. Catalyzes the reversible NADPH linked reduction of 3-dehydroshikimate (DHSA) to yield shikimate (SA).</text>
</comment>
<evidence type="ECO:0000256" key="6">
    <source>
        <dbReference type="ARBA" id="ARBA00051639"/>
    </source>
</evidence>
<comment type="catalytic activity">
    <reaction evidence="9">
        <text>shikimate + NADP(+) = 3-dehydroshikimate + NADPH + H(+)</text>
        <dbReference type="Rhea" id="RHEA:17737"/>
        <dbReference type="ChEBI" id="CHEBI:15378"/>
        <dbReference type="ChEBI" id="CHEBI:16630"/>
        <dbReference type="ChEBI" id="CHEBI:36208"/>
        <dbReference type="ChEBI" id="CHEBI:57783"/>
        <dbReference type="ChEBI" id="CHEBI:58349"/>
        <dbReference type="EC" id="1.1.1.25"/>
    </reaction>
</comment>
<accession>A0A173R8F7</accession>
<dbReference type="InterPro" id="IPR041121">
    <property type="entry name" value="SDH_C"/>
</dbReference>
<dbReference type="AlphaFoldDB" id="A0A173R8F7"/>
<comment type="pathway">
    <text evidence="1 9">Metabolic intermediate biosynthesis; chorismate biosynthesis; chorismate from D-erythrose 4-phosphate and phosphoenolpyruvate: step 4/7.</text>
</comment>
<dbReference type="Pfam" id="PF18317">
    <property type="entry name" value="SDH_C"/>
    <property type="match status" value="1"/>
</dbReference>
<dbReference type="PANTHER" id="PTHR21089">
    <property type="entry name" value="SHIKIMATE DEHYDROGENASE"/>
    <property type="match status" value="1"/>
</dbReference>
<dbReference type="GO" id="GO:0030266">
    <property type="term" value="F:quinate 3-dehydrogenase (NAD+) activity"/>
    <property type="evidence" value="ECO:0007669"/>
    <property type="project" value="UniProtKB-EC"/>
</dbReference>
<evidence type="ECO:0000313" key="12">
    <source>
        <dbReference type="EMBL" id="CUM74173.1"/>
    </source>
</evidence>
<dbReference type="Gene3D" id="3.40.50.720">
    <property type="entry name" value="NAD(P)-binding Rossmann-like Domain"/>
    <property type="match status" value="1"/>
</dbReference>
<keyword evidence="5 9" id="KW-0057">Aromatic amino acid biosynthesis</keyword>
<evidence type="ECO:0000313" key="18">
    <source>
        <dbReference type="Proteomes" id="UP000285693"/>
    </source>
</evidence>
<dbReference type="InterPro" id="IPR013708">
    <property type="entry name" value="Shikimate_DH-bd_N"/>
</dbReference>
<dbReference type="InterPro" id="IPR011342">
    <property type="entry name" value="Shikimate_DH"/>
</dbReference>
<feature type="binding site" evidence="9">
    <location>
        <position position="94"/>
    </location>
    <ligand>
        <name>shikimate</name>
        <dbReference type="ChEBI" id="CHEBI:36208"/>
    </ligand>
</feature>
<reference evidence="12 16" key="1">
    <citation type="submission" date="2015-09" db="EMBL/GenBank/DDBJ databases">
        <authorList>
            <consortium name="Pathogen Informatics"/>
        </authorList>
    </citation>
    <scope>NUCLEOTIDE SEQUENCE [LARGE SCALE GENOMIC DNA]</scope>
    <source>
        <strain evidence="12 16">2789STDY5834962</strain>
    </source>
</reference>
<comment type="pathway">
    <text evidence="8">Aromatic compound metabolism; 3,4-dihydroxybenzoate biosynthesis; 3-dehydroquinate from D-quinate (NAD(+) route).</text>
</comment>
<feature type="binding site" evidence="9">
    <location>
        <begin position="22"/>
        <end position="24"/>
    </location>
    <ligand>
        <name>shikimate</name>
        <dbReference type="ChEBI" id="CHEBI:36208"/>
    </ligand>
</feature>
<evidence type="ECO:0000313" key="14">
    <source>
        <dbReference type="EMBL" id="RGU47185.1"/>
    </source>
</evidence>
<keyword evidence="4 9" id="KW-0560">Oxidoreductase</keyword>
<organism evidence="12 16">
    <name type="scientific">Coprococcus comes</name>
    <dbReference type="NCBI Taxonomy" id="410072"/>
    <lineage>
        <taxon>Bacteria</taxon>
        <taxon>Bacillati</taxon>
        <taxon>Bacillota</taxon>
        <taxon>Clostridia</taxon>
        <taxon>Lachnospirales</taxon>
        <taxon>Lachnospiraceae</taxon>
        <taxon>Coprococcus</taxon>
    </lineage>
</organism>
<evidence type="ECO:0000313" key="13">
    <source>
        <dbReference type="EMBL" id="NUN85569.1"/>
    </source>
</evidence>
<feature type="active site" description="Proton acceptor" evidence="9">
    <location>
        <position position="73"/>
    </location>
</feature>
<dbReference type="PANTHER" id="PTHR21089:SF1">
    <property type="entry name" value="BIFUNCTIONAL 3-DEHYDROQUINATE DEHYDRATASE_SHIKIMATE DEHYDROGENASE, CHLOROPLASTIC"/>
    <property type="match status" value="1"/>
</dbReference>
<dbReference type="OrthoDB" id="9792692at2"/>
<dbReference type="RefSeq" id="WP_055155649.1">
    <property type="nucleotide sequence ID" value="NZ_CAXSNH010000001.1"/>
</dbReference>
<evidence type="ECO:0000256" key="5">
    <source>
        <dbReference type="ARBA" id="ARBA00023141"/>
    </source>
</evidence>
<dbReference type="GO" id="GO:0050661">
    <property type="term" value="F:NADP binding"/>
    <property type="evidence" value="ECO:0007669"/>
    <property type="project" value="InterPro"/>
</dbReference>
<keyword evidence="2 9" id="KW-0028">Amino-acid biosynthesis</keyword>
<feature type="binding site" evidence="9">
    <location>
        <position position="257"/>
    </location>
    <ligand>
        <name>NADP(+)</name>
        <dbReference type="ChEBI" id="CHEBI:58349"/>
    </ligand>
</feature>
<evidence type="ECO:0000256" key="2">
    <source>
        <dbReference type="ARBA" id="ARBA00022605"/>
    </source>
</evidence>
<evidence type="ECO:0000313" key="17">
    <source>
        <dbReference type="Proteomes" id="UP000284579"/>
    </source>
</evidence>
<evidence type="ECO:0000313" key="15">
    <source>
        <dbReference type="EMBL" id="RHF85945.1"/>
    </source>
</evidence>
<evidence type="ECO:0000256" key="8">
    <source>
        <dbReference type="ARBA" id="ARBA00060613"/>
    </source>
</evidence>
<dbReference type="UniPathway" id="UPA00053">
    <property type="reaction ID" value="UER00087"/>
</dbReference>
<comment type="caution">
    <text evidence="9">Lacks conserved residue(s) required for the propagation of feature annotation.</text>
</comment>
<evidence type="ECO:0000313" key="16">
    <source>
        <dbReference type="Proteomes" id="UP000095727"/>
    </source>
</evidence>
<feature type="domain" description="Shikimate dehydrogenase substrate binding N-terminal" evidence="10">
    <location>
        <begin position="14"/>
        <end position="96"/>
    </location>
</feature>
<proteinExistence type="inferred from homology"/>
<dbReference type="Proteomes" id="UP000284579">
    <property type="component" value="Unassembled WGS sequence"/>
</dbReference>
<evidence type="ECO:0000259" key="10">
    <source>
        <dbReference type="Pfam" id="PF08501"/>
    </source>
</evidence>
<dbReference type="SUPFAM" id="SSF51735">
    <property type="entry name" value="NAD(P)-binding Rossmann-fold domains"/>
    <property type="match status" value="1"/>
</dbReference>
<evidence type="ECO:0000256" key="7">
    <source>
        <dbReference type="ARBA" id="ARBA00052329"/>
    </source>
</evidence>
<evidence type="ECO:0000256" key="3">
    <source>
        <dbReference type="ARBA" id="ARBA00022857"/>
    </source>
</evidence>
<evidence type="ECO:0000256" key="4">
    <source>
        <dbReference type="ARBA" id="ARBA00023002"/>
    </source>
</evidence>
<feature type="binding site" evidence="9">
    <location>
        <position position="69"/>
    </location>
    <ligand>
        <name>shikimate</name>
        <dbReference type="ChEBI" id="CHEBI:36208"/>
    </ligand>
</feature>
<dbReference type="EMBL" id="QRHO01000001">
    <property type="protein sequence ID" value="RHF85945.1"/>
    <property type="molecule type" value="Genomic_DNA"/>
</dbReference>
<dbReference type="NCBIfam" id="NF001319">
    <property type="entry name" value="PRK00258.3-3"/>
    <property type="match status" value="1"/>
</dbReference>
<dbReference type="SUPFAM" id="SSF53223">
    <property type="entry name" value="Aminoacid dehydrogenase-like, N-terminal domain"/>
    <property type="match status" value="1"/>
</dbReference>
<dbReference type="GO" id="GO:0019632">
    <property type="term" value="P:shikimate metabolic process"/>
    <property type="evidence" value="ECO:0007669"/>
    <property type="project" value="InterPro"/>
</dbReference>
<dbReference type="Proteomes" id="UP000095727">
    <property type="component" value="Unassembled WGS sequence"/>
</dbReference>
<feature type="domain" description="SDH C-terminal" evidence="11">
    <location>
        <begin position="257"/>
        <end position="284"/>
    </location>
</feature>
<dbReference type="HAMAP" id="MF_00222">
    <property type="entry name" value="Shikimate_DH_AroE"/>
    <property type="match status" value="1"/>
</dbReference>
<dbReference type="EMBL" id="CYXR01000002">
    <property type="protein sequence ID" value="CUM74173.1"/>
    <property type="molecule type" value="Genomic_DNA"/>
</dbReference>
<comment type="catalytic activity">
    <reaction evidence="6">
        <text>L-quinate + NAD(+) = 3-dehydroquinate + NADH + H(+)</text>
        <dbReference type="Rhea" id="RHEA:22364"/>
        <dbReference type="ChEBI" id="CHEBI:15378"/>
        <dbReference type="ChEBI" id="CHEBI:29751"/>
        <dbReference type="ChEBI" id="CHEBI:32364"/>
        <dbReference type="ChEBI" id="CHEBI:57540"/>
        <dbReference type="ChEBI" id="CHEBI:57945"/>
        <dbReference type="EC" id="1.1.1.24"/>
    </reaction>
</comment>
<protein>
    <recommendedName>
        <fullName evidence="9">Shikimate dehydrogenase (NADP(+))</fullName>
        <shortName evidence="9">SDH</shortName>
        <ecNumber evidence="9">1.1.1.25</ecNumber>
    </recommendedName>
</protein>
<dbReference type="GO" id="GO:0009423">
    <property type="term" value="P:chorismate biosynthetic process"/>
    <property type="evidence" value="ECO:0007669"/>
    <property type="project" value="UniProtKB-UniRule"/>
</dbReference>
<comment type="catalytic activity">
    <reaction evidence="7">
        <text>shikimate + NAD(+) = 3-dehydroshikimate + NADH + H(+)</text>
        <dbReference type="Rhea" id="RHEA:17741"/>
        <dbReference type="ChEBI" id="CHEBI:15378"/>
        <dbReference type="ChEBI" id="CHEBI:16630"/>
        <dbReference type="ChEBI" id="CHEBI:36208"/>
        <dbReference type="ChEBI" id="CHEBI:57540"/>
        <dbReference type="ChEBI" id="CHEBI:57945"/>
    </reaction>
</comment>
<dbReference type="FunFam" id="3.40.50.720:FF:000086">
    <property type="entry name" value="Quinate/shikimate dehydrogenase"/>
    <property type="match status" value="1"/>
</dbReference>
<dbReference type="CDD" id="cd01065">
    <property type="entry name" value="NAD_bind_Shikimate_DH"/>
    <property type="match status" value="1"/>
</dbReference>
<reference evidence="17 18" key="2">
    <citation type="submission" date="2018-08" db="EMBL/GenBank/DDBJ databases">
        <title>A genome reference for cultivated species of the human gut microbiota.</title>
        <authorList>
            <person name="Zou Y."/>
            <person name="Xue W."/>
            <person name="Luo G."/>
        </authorList>
    </citation>
    <scope>NUCLEOTIDE SEQUENCE [LARGE SCALE GENOMIC DNA]</scope>
    <source>
        <strain evidence="14 18">AF16-31</strain>
        <strain evidence="15 17">AM23-3</strain>
    </source>
</reference>
<feature type="binding site" evidence="9">
    <location>
        <position position="234"/>
    </location>
    <ligand>
        <name>NADP(+)</name>
        <dbReference type="ChEBI" id="CHEBI:58349"/>
    </ligand>
</feature>
<reference evidence="13 19" key="4">
    <citation type="submission" date="2020-07" db="EMBL/GenBank/DDBJ databases">
        <title>Bacterial metabolism rescues the inhibition of intestinal drug absorption by food and drug additives.</title>
        <authorList>
            <person name="Zou L."/>
            <person name="Spanogiannopoulos P."/>
            <person name="Chien H.-C."/>
            <person name="Pieper L.M."/>
            <person name="Cai W."/>
            <person name="Khuri N."/>
            <person name="Pottel J."/>
            <person name="Vora B."/>
            <person name="Ni Z."/>
            <person name="Tsakalozou E."/>
            <person name="Zhang W."/>
            <person name="Shoichet B.K."/>
            <person name="Giacomini K.M."/>
            <person name="Turnbaugh P.J."/>
        </authorList>
    </citation>
    <scope>NUCLEOTIDE SEQUENCE [LARGE SCALE GENOMIC DNA]</scope>
    <source>
        <strain evidence="13 19">F22</strain>
    </source>
</reference>
<comment type="similarity">
    <text evidence="9">Belongs to the shikimate dehydrogenase family.</text>
</comment>
<dbReference type="EMBL" id="JABWDC010000007">
    <property type="protein sequence ID" value="NUN85569.1"/>
    <property type="molecule type" value="Genomic_DNA"/>
</dbReference>
<dbReference type="InterPro" id="IPR022893">
    <property type="entry name" value="Shikimate_DH_fam"/>
</dbReference>
<feature type="binding site" evidence="9">
    <location>
        <position position="236"/>
    </location>
    <ligand>
        <name>shikimate</name>
        <dbReference type="ChEBI" id="CHEBI:36208"/>
    </ligand>
</feature>
<sequence>MAYEITGHTVLTGLLGSPVAHSISPMMHNEAFRQLELDYAYLAFDVGTDNLKTAVDGLKVMGVRGFNLTMPDKNLMCSLVDKLSPASEIGGAVNTVVNDNGVLTGYTTDGIGFMRAVSETGVDIIGKKMTLLGAGGAAAAILIQAALDKVAEISVFNIRDEFFTRAEKTIEKLHEKTDCKINLYDFSDPEVLKKEIAESAILVNGTSIGMAPKTDRCIITDDSVFRKDLFVFDVIYNPEETLFLKKAKAAGCQTLNGLNMLLYQGAASFELWTGKEMPVDIIKEKYFSR</sequence>
<evidence type="ECO:0000256" key="1">
    <source>
        <dbReference type="ARBA" id="ARBA00004871"/>
    </source>
</evidence>
<dbReference type="Proteomes" id="UP000285693">
    <property type="component" value="Unassembled WGS sequence"/>
</dbReference>
<evidence type="ECO:0000313" key="19">
    <source>
        <dbReference type="Proteomes" id="UP000554488"/>
    </source>
</evidence>
<gene>
    <name evidence="12" type="primary">aroE_2</name>
    <name evidence="9" type="synonym">aroE</name>
    <name evidence="15" type="ORF">DW656_01350</name>
    <name evidence="14" type="ORF">DWW65_02010</name>
    <name evidence="12" type="ORF">ERS852574_00411</name>
    <name evidence="13" type="ORF">HUU93_02955</name>
</gene>
<dbReference type="GO" id="GO:0008652">
    <property type="term" value="P:amino acid biosynthetic process"/>
    <property type="evidence" value="ECO:0007669"/>
    <property type="project" value="UniProtKB-KW"/>
</dbReference>
<dbReference type="GO" id="GO:0009073">
    <property type="term" value="P:aromatic amino acid family biosynthetic process"/>
    <property type="evidence" value="ECO:0007669"/>
    <property type="project" value="UniProtKB-KW"/>
</dbReference>
<dbReference type="Pfam" id="PF08501">
    <property type="entry name" value="Shikimate_dh_N"/>
    <property type="match status" value="1"/>
</dbReference>
<dbReference type="Gene3D" id="3.40.50.10860">
    <property type="entry name" value="Leucine Dehydrogenase, chain A, domain 1"/>
    <property type="match status" value="1"/>
</dbReference>
<evidence type="ECO:0000256" key="9">
    <source>
        <dbReference type="HAMAP-Rule" id="MF_00222"/>
    </source>
</evidence>
<dbReference type="Proteomes" id="UP000554488">
    <property type="component" value="Unassembled WGS sequence"/>
</dbReference>
<dbReference type="EMBL" id="QRXY01000002">
    <property type="protein sequence ID" value="RGU47185.1"/>
    <property type="molecule type" value="Genomic_DNA"/>
</dbReference>